<keyword evidence="1" id="KW-0472">Membrane</keyword>
<keyword evidence="3" id="KW-1185">Reference proteome</keyword>
<dbReference type="AlphaFoldDB" id="A0A8C9G0H4"/>
<evidence type="ECO:0000313" key="3">
    <source>
        <dbReference type="Proteomes" id="UP000694428"/>
    </source>
</evidence>
<protein>
    <recommendedName>
        <fullName evidence="4">Steroid 5-alpha reductase C-terminal domain-containing protein</fullName>
    </recommendedName>
</protein>
<dbReference type="Proteomes" id="UP000694428">
    <property type="component" value="Unplaced"/>
</dbReference>
<sequence>MAGGGGVFCAFWQWAMGPREQRLLELLSYGLVALGVVSALLLRFIPMPYGRYSSRRFGWLLPARPSWLLQELPALLVPIALASCIPAWRLPNAVLLSCFILHYVHRCDWLVVQGRACKHSLAFLVWSFFVCSFNPPRKAIGISCPNGTAAVDLSFL</sequence>
<evidence type="ECO:0008006" key="4">
    <source>
        <dbReference type="Google" id="ProtNLM"/>
    </source>
</evidence>
<dbReference type="Ensembl" id="ENSPSTT00000022717.1">
    <property type="protein sequence ID" value="ENSPSTP00000021635.1"/>
    <property type="gene ID" value="ENSPSTG00000015796.1"/>
</dbReference>
<name>A0A8C9G0H4_PAVCR</name>
<accession>A0A8C9G0H4</accession>
<feature type="transmembrane region" description="Helical" evidence="1">
    <location>
        <begin position="26"/>
        <end position="46"/>
    </location>
</feature>
<keyword evidence="1" id="KW-0812">Transmembrane</keyword>
<organism evidence="2 3">
    <name type="scientific">Pavo cristatus</name>
    <name type="common">Indian peafowl</name>
    <name type="synonym">Blue peafowl</name>
    <dbReference type="NCBI Taxonomy" id="9049"/>
    <lineage>
        <taxon>Eukaryota</taxon>
        <taxon>Metazoa</taxon>
        <taxon>Chordata</taxon>
        <taxon>Craniata</taxon>
        <taxon>Vertebrata</taxon>
        <taxon>Euteleostomi</taxon>
        <taxon>Archelosauria</taxon>
        <taxon>Archosauria</taxon>
        <taxon>Dinosauria</taxon>
        <taxon>Saurischia</taxon>
        <taxon>Theropoda</taxon>
        <taxon>Coelurosauria</taxon>
        <taxon>Aves</taxon>
        <taxon>Neognathae</taxon>
        <taxon>Galloanserae</taxon>
        <taxon>Galliformes</taxon>
        <taxon>Phasianidae</taxon>
        <taxon>Phasianinae</taxon>
        <taxon>Pavo</taxon>
    </lineage>
</organism>
<keyword evidence="1" id="KW-1133">Transmembrane helix</keyword>
<reference evidence="2" key="2">
    <citation type="submission" date="2025-09" db="UniProtKB">
        <authorList>
            <consortium name="Ensembl"/>
        </authorList>
    </citation>
    <scope>IDENTIFICATION</scope>
</reference>
<proteinExistence type="predicted"/>
<evidence type="ECO:0000313" key="2">
    <source>
        <dbReference type="Ensembl" id="ENSPSTP00000021635.1"/>
    </source>
</evidence>
<reference evidence="2" key="1">
    <citation type="submission" date="2025-08" db="UniProtKB">
        <authorList>
            <consortium name="Ensembl"/>
        </authorList>
    </citation>
    <scope>IDENTIFICATION</scope>
</reference>
<evidence type="ECO:0000256" key="1">
    <source>
        <dbReference type="SAM" id="Phobius"/>
    </source>
</evidence>